<proteinExistence type="predicted"/>
<name>A0A4R3NBC5_9BACI</name>
<dbReference type="RefSeq" id="WP_132370405.1">
    <property type="nucleotide sequence ID" value="NZ_SMAN01000001.1"/>
</dbReference>
<keyword evidence="2" id="KW-1185">Reference proteome</keyword>
<accession>A0A4R3NBC5</accession>
<protein>
    <submittedName>
        <fullName evidence="1">Uncharacterized protein YqhG</fullName>
    </submittedName>
</protein>
<organism evidence="1 2">
    <name type="scientific">Melghiribacillus thermohalophilus</name>
    <dbReference type="NCBI Taxonomy" id="1324956"/>
    <lineage>
        <taxon>Bacteria</taxon>
        <taxon>Bacillati</taxon>
        <taxon>Bacillota</taxon>
        <taxon>Bacilli</taxon>
        <taxon>Bacillales</taxon>
        <taxon>Bacillaceae</taxon>
        <taxon>Melghiribacillus</taxon>
    </lineage>
</organism>
<dbReference type="InterPro" id="IPR024562">
    <property type="entry name" value="YqhG"/>
</dbReference>
<dbReference type="EMBL" id="SMAN01000001">
    <property type="protein sequence ID" value="TCT26949.1"/>
    <property type="molecule type" value="Genomic_DNA"/>
</dbReference>
<dbReference type="Proteomes" id="UP000294650">
    <property type="component" value="Unassembled WGS sequence"/>
</dbReference>
<gene>
    <name evidence="1" type="ORF">EDD68_101308</name>
</gene>
<dbReference type="AlphaFoldDB" id="A0A4R3NBC5"/>
<evidence type="ECO:0000313" key="2">
    <source>
        <dbReference type="Proteomes" id="UP000294650"/>
    </source>
</evidence>
<sequence>MKQHDIHHFLRKYFDLNQCPVIDEQNGKITVRLTEELDRLLMNRPFYWEYMKKIGRQGEPAVITFISNPELKEEEGEWIHFGSPRLHQIFDSLLSQGKYTVVYEQTGTKGQNTPLIPWLVTNIKISYKGRQKKDEVLSIGLHLINGAILKPFMEIINPIQMDTAIADYCYTISPLIRVQSAYTRMVRFLETYLKEKDTEWAKEAFDEYQAEKQLLDHFYSVYQEKGEKEGKETRFEEELVQLKKRLMPCIQIEVVNGGMFYLSQHTTDHLLSL</sequence>
<reference evidence="1 2" key="1">
    <citation type="submission" date="2019-03" db="EMBL/GenBank/DDBJ databases">
        <title>Genomic Encyclopedia of Type Strains, Phase IV (KMG-IV): sequencing the most valuable type-strain genomes for metagenomic binning, comparative biology and taxonomic classification.</title>
        <authorList>
            <person name="Goeker M."/>
        </authorList>
    </citation>
    <scope>NUCLEOTIDE SEQUENCE [LARGE SCALE GENOMIC DNA]</scope>
    <source>
        <strain evidence="1 2">DSM 25894</strain>
    </source>
</reference>
<dbReference type="OrthoDB" id="2433584at2"/>
<dbReference type="Pfam" id="PF11079">
    <property type="entry name" value="YqhG"/>
    <property type="match status" value="1"/>
</dbReference>
<comment type="caution">
    <text evidence="1">The sequence shown here is derived from an EMBL/GenBank/DDBJ whole genome shotgun (WGS) entry which is preliminary data.</text>
</comment>
<evidence type="ECO:0000313" key="1">
    <source>
        <dbReference type="EMBL" id="TCT26949.1"/>
    </source>
</evidence>